<feature type="compositionally biased region" description="Basic residues" evidence="1">
    <location>
        <begin position="220"/>
        <end position="229"/>
    </location>
</feature>
<feature type="compositionally biased region" description="Low complexity" evidence="1">
    <location>
        <begin position="163"/>
        <end position="188"/>
    </location>
</feature>
<dbReference type="SMART" id="SM00349">
    <property type="entry name" value="KRAB"/>
    <property type="match status" value="1"/>
</dbReference>
<dbReference type="RefSeq" id="XP_035866902.1">
    <property type="nucleotide sequence ID" value="XM_036011009.1"/>
</dbReference>
<dbReference type="GeneID" id="114507881"/>
<dbReference type="InterPro" id="IPR036051">
    <property type="entry name" value="KRAB_dom_sf"/>
</dbReference>
<feature type="compositionally biased region" description="Low complexity" evidence="1">
    <location>
        <begin position="506"/>
        <end position="517"/>
    </location>
</feature>
<feature type="region of interest" description="Disordered" evidence="1">
    <location>
        <begin position="913"/>
        <end position="1080"/>
    </location>
</feature>
<feature type="region of interest" description="Disordered" evidence="1">
    <location>
        <begin position="109"/>
        <end position="132"/>
    </location>
</feature>
<feature type="compositionally biased region" description="Pro residues" evidence="1">
    <location>
        <begin position="849"/>
        <end position="872"/>
    </location>
</feature>
<dbReference type="OrthoDB" id="9449942at2759"/>
<keyword evidence="3" id="KW-1185">Reference proteome</keyword>
<dbReference type="PANTHER" id="PTHR22740">
    <property type="entry name" value="PROTEIN KRBA1"/>
    <property type="match status" value="1"/>
</dbReference>
<dbReference type="PROSITE" id="PS50805">
    <property type="entry name" value="KRAB"/>
    <property type="match status" value="1"/>
</dbReference>
<dbReference type="CTD" id="84626"/>
<evidence type="ECO:0000259" key="2">
    <source>
        <dbReference type="PROSITE" id="PS50805"/>
    </source>
</evidence>
<accession>A0A7E6CJ74</accession>
<dbReference type="Pfam" id="PF01352">
    <property type="entry name" value="KRAB"/>
    <property type="match status" value="1"/>
</dbReference>
<feature type="compositionally biased region" description="Basic residues" evidence="1">
    <location>
        <begin position="946"/>
        <end position="965"/>
    </location>
</feature>
<dbReference type="AlphaFoldDB" id="A0A7E6CJ74"/>
<protein>
    <submittedName>
        <fullName evidence="4">LOW QUALITY PROTEIN: protein KRBA1</fullName>
    </submittedName>
</protein>
<feature type="compositionally biased region" description="Low complexity" evidence="1">
    <location>
        <begin position="418"/>
        <end position="427"/>
    </location>
</feature>
<feature type="region of interest" description="Disordered" evidence="1">
    <location>
        <begin position="1092"/>
        <end position="1144"/>
    </location>
</feature>
<dbReference type="Proteomes" id="UP000504628">
    <property type="component" value="Chromosome 10"/>
</dbReference>
<feature type="compositionally biased region" description="Pro residues" evidence="1">
    <location>
        <begin position="804"/>
        <end position="815"/>
    </location>
</feature>
<dbReference type="PANTHER" id="PTHR22740:SF3">
    <property type="entry name" value="PROTEIN KRBA1"/>
    <property type="match status" value="1"/>
</dbReference>
<dbReference type="InterPro" id="IPR001909">
    <property type="entry name" value="KRAB"/>
</dbReference>
<dbReference type="SMART" id="SM01258">
    <property type="entry name" value="KRBA1"/>
    <property type="match status" value="6"/>
</dbReference>
<gene>
    <name evidence="4" type="primary">KRBA1</name>
</gene>
<feature type="region of interest" description="Disordered" evidence="1">
    <location>
        <begin position="62"/>
        <end position="88"/>
    </location>
</feature>
<evidence type="ECO:0000313" key="3">
    <source>
        <dbReference type="Proteomes" id="UP000504628"/>
    </source>
</evidence>
<feature type="compositionally biased region" description="Low complexity" evidence="1">
    <location>
        <begin position="997"/>
        <end position="1018"/>
    </location>
</feature>
<feature type="region of interest" description="Disordered" evidence="1">
    <location>
        <begin position="163"/>
        <end position="877"/>
    </location>
</feature>
<evidence type="ECO:0000256" key="1">
    <source>
        <dbReference type="SAM" id="MobiDB-lite"/>
    </source>
</evidence>
<dbReference type="FunCoup" id="A0A7E6CJ74">
    <property type="interactions" value="322"/>
</dbReference>
<dbReference type="KEGG" id="pdic:114507881"/>
<feature type="compositionally biased region" description="Basic and acidic residues" evidence="1">
    <location>
        <begin position="571"/>
        <end position="604"/>
    </location>
</feature>
<dbReference type="InterPro" id="IPR040095">
    <property type="entry name" value="KRBA1"/>
</dbReference>
<evidence type="ECO:0000313" key="4">
    <source>
        <dbReference type="RefSeq" id="XP_035866902.1"/>
    </source>
</evidence>
<dbReference type="InParanoid" id="A0A7E6CJ74"/>
<dbReference type="CDD" id="cd07765">
    <property type="entry name" value="KRAB_A-box"/>
    <property type="match status" value="1"/>
</dbReference>
<organism evidence="3 4">
    <name type="scientific">Phyllostomus discolor</name>
    <name type="common">pale spear-nosed bat</name>
    <dbReference type="NCBI Taxonomy" id="89673"/>
    <lineage>
        <taxon>Eukaryota</taxon>
        <taxon>Metazoa</taxon>
        <taxon>Chordata</taxon>
        <taxon>Craniata</taxon>
        <taxon>Vertebrata</taxon>
        <taxon>Euteleostomi</taxon>
        <taxon>Mammalia</taxon>
        <taxon>Eutheria</taxon>
        <taxon>Laurasiatheria</taxon>
        <taxon>Chiroptera</taxon>
        <taxon>Yangochiroptera</taxon>
        <taxon>Phyllostomidae</taxon>
        <taxon>Phyllostominae</taxon>
        <taxon>Phyllostomus</taxon>
    </lineage>
</organism>
<dbReference type="Pfam" id="PF15287">
    <property type="entry name" value="KRBA1"/>
    <property type="match status" value="6"/>
</dbReference>
<name>A0A7E6CJ74_9CHIR</name>
<dbReference type="InterPro" id="IPR029317">
    <property type="entry name" value="KRBA1_rpt"/>
</dbReference>
<dbReference type="SUPFAM" id="SSF109640">
    <property type="entry name" value="KRAB domain (Kruppel-associated box)"/>
    <property type="match status" value="1"/>
</dbReference>
<sequence length="1144" mass="117729">MANQVPIAFQDLAVRFSEEEWQLLGEGQRALYRDVMQENYEALVSLGTAELVPLSAFLSPAEPGGARSSSKAGEGQAPPGGGALGGAPQHSLHLSALVQLVKEIPGFLFGEGGPESGGASLDGERPSPEASTVLSLLPAAAVTVETCPLQGLLSCLPDPPVGRPSLASTPSSSSSSSGSPGARGQGSPLPIKTADTPGPAEQESPGAPGREHSPPTSSPGRRKSHRKQQRGTSLGTGPEGASPGNTPLQGLINCLKDILVPGPQKPEAAPRLPPGPGPGPGLAQLTGMGPGPRSPPGRVKTEAASGGCPLQGLLNCLKEIPVAQDTRPSPSGGGDPRPPEDAGAWKRTSGGPRPLQTPPPCPGAVRVLSVKTEDSWAQSPPAPASCQLRKPPHSPCAAGSQGGDGDASGVRVPSWGPAAQASSASSSPLDALEACLKDIPLSGSLPPQPPASSWFRSPTLGDTGSPRPELQPRGAHSQEATAGPLLALGLQGFVREGPVLPAGPRSTPTSCSSSSSTDGDLDFQSPDGSSRGRRPGKGVPVGSAPLQGLENCLREIPVPRPQPAWPWSSAGDREPRRVEPRGWTADKEGLRNEACEPVHLRGDAPPRSPWPASPQALSSSSVPACCQRGLRDQAATRPGPWRWLQDGAASTPSPLHCLENSLKGILPGRPLRFACLAGPGPVPIPSPSTGSSSSFSSSEGEDPRPEPELWQPLLPERDPLPRSKSPGGRLTGSSPGEGPRTAEPRERFAVDPAGKAEEQVGGGAKLPRREVCLETPGWPDPLGSTRGGAAGSLCPAPRPEKRPCPPPGSAPQPPSRKPRVSEESGGPGPGHRGPGAAARTEERLLPRGLPEPPPVATISPALPPASPRPPCPCGSSLRQELRGLSAALSEKLDRLAAALAGLSQEVATVRTQVDRLRRRPRGPGPKSQASWPWALPRGPHWAQGPAHRHLLCRRQKGPTRPKPKLLRGQAEGCRAGDASGLSWGTQHLVPQPPPDAPQAEPSGTSSSPSQHPPSSACSRAGLTVHPPLRHTGGPQNPPAPSVPAAFPPRMASPASSADAEPPAAAAVPADTQNWPKDPSGLLAGVQRALKEERWGGEHRDSRWMAPNRLLHQLSPEGALSPAASPRGQPAPTCRSGQAFPVSGL</sequence>
<feature type="domain" description="KRAB" evidence="2">
    <location>
        <begin position="7"/>
        <end position="80"/>
    </location>
</feature>
<feature type="compositionally biased region" description="Low complexity" evidence="1">
    <location>
        <begin position="1042"/>
        <end position="1069"/>
    </location>
</feature>
<reference evidence="4" key="1">
    <citation type="submission" date="2025-08" db="UniProtKB">
        <authorList>
            <consortium name="RefSeq"/>
        </authorList>
    </citation>
    <scope>IDENTIFICATION</scope>
    <source>
        <tissue evidence="4">Muscle</tissue>
    </source>
</reference>
<feature type="compositionally biased region" description="Basic and acidic residues" evidence="1">
    <location>
        <begin position="1092"/>
        <end position="1102"/>
    </location>
</feature>
<dbReference type="Gene3D" id="6.10.140.140">
    <property type="match status" value="1"/>
</dbReference>
<proteinExistence type="predicted"/>
<dbReference type="GO" id="GO:0006355">
    <property type="term" value="P:regulation of DNA-templated transcription"/>
    <property type="evidence" value="ECO:0007669"/>
    <property type="project" value="InterPro"/>
</dbReference>
<feature type="compositionally biased region" description="Low complexity" evidence="1">
    <location>
        <begin position="687"/>
        <end position="698"/>
    </location>
</feature>
<feature type="compositionally biased region" description="Basic and acidic residues" evidence="1">
    <location>
        <begin position="740"/>
        <end position="758"/>
    </location>
</feature>